<proteinExistence type="predicted"/>
<evidence type="ECO:0000313" key="3">
    <source>
        <dbReference type="Proteomes" id="UP000007800"/>
    </source>
</evidence>
<protein>
    <submittedName>
        <fullName evidence="2">Uncharacterized protein</fullName>
    </submittedName>
</protein>
<dbReference type="RefSeq" id="XP_002783401.1">
    <property type="nucleotide sequence ID" value="XM_002783355.1"/>
</dbReference>
<feature type="compositionally biased region" description="Low complexity" evidence="1">
    <location>
        <begin position="44"/>
        <end position="56"/>
    </location>
</feature>
<keyword evidence="3" id="KW-1185">Reference proteome</keyword>
<gene>
    <name evidence="2" type="ORF">Pmar_PMAR006926</name>
</gene>
<dbReference type="InParanoid" id="C5KJT9"/>
<feature type="non-terminal residue" evidence="2">
    <location>
        <position position="56"/>
    </location>
</feature>
<name>C5KJT9_PERM5</name>
<evidence type="ECO:0000256" key="1">
    <source>
        <dbReference type="SAM" id="MobiDB-lite"/>
    </source>
</evidence>
<dbReference type="AlphaFoldDB" id="C5KJT9"/>
<feature type="region of interest" description="Disordered" evidence="1">
    <location>
        <begin position="1"/>
        <end position="56"/>
    </location>
</feature>
<sequence>MSTNKSEKSDDEPQAAAGESEQEPTTGKEVGEKSENNSTTADMESNGSSWSNSEDS</sequence>
<dbReference type="EMBL" id="GG673648">
    <property type="protein sequence ID" value="EER15197.1"/>
    <property type="molecule type" value="Genomic_DNA"/>
</dbReference>
<organism evidence="3">
    <name type="scientific">Perkinsus marinus (strain ATCC 50983 / TXsc)</name>
    <dbReference type="NCBI Taxonomy" id="423536"/>
    <lineage>
        <taxon>Eukaryota</taxon>
        <taxon>Sar</taxon>
        <taxon>Alveolata</taxon>
        <taxon>Perkinsozoa</taxon>
        <taxon>Perkinsea</taxon>
        <taxon>Perkinsida</taxon>
        <taxon>Perkinsidae</taxon>
        <taxon>Perkinsus</taxon>
    </lineage>
</organism>
<accession>C5KJT9</accession>
<reference evidence="2 3" key="1">
    <citation type="submission" date="2008-07" db="EMBL/GenBank/DDBJ databases">
        <authorList>
            <person name="El-Sayed N."/>
            <person name="Caler E."/>
            <person name="Inman J."/>
            <person name="Amedeo P."/>
            <person name="Hass B."/>
            <person name="Wortman J."/>
        </authorList>
    </citation>
    <scope>NUCLEOTIDE SEQUENCE [LARGE SCALE GENOMIC DNA]</scope>
    <source>
        <strain evidence="3">ATCC 50983 / TXsc</strain>
    </source>
</reference>
<dbReference type="GeneID" id="9062100"/>
<dbReference type="Proteomes" id="UP000007800">
    <property type="component" value="Unassembled WGS sequence"/>
</dbReference>
<evidence type="ECO:0000313" key="2">
    <source>
        <dbReference type="EMBL" id="EER15197.1"/>
    </source>
</evidence>